<dbReference type="RefSeq" id="WP_110840423.1">
    <property type="nucleotide sequence ID" value="NZ_QJVJ01000005.1"/>
</dbReference>
<keyword evidence="5" id="KW-1185">Reference proteome</keyword>
<protein>
    <submittedName>
        <fullName evidence="4">N-acetyltransferase</fullName>
    </submittedName>
</protein>
<dbReference type="Gene3D" id="3.40.630.30">
    <property type="match status" value="1"/>
</dbReference>
<dbReference type="InterPro" id="IPR016181">
    <property type="entry name" value="Acyl_CoA_acyltransferase"/>
</dbReference>
<reference evidence="4 5" key="1">
    <citation type="submission" date="2018-05" db="EMBL/GenBank/DDBJ databases">
        <title>Paenibacillus flagellatus sp. nov., isolated from selenium mineral soil.</title>
        <authorList>
            <person name="Dai X."/>
        </authorList>
    </citation>
    <scope>NUCLEOTIDE SEQUENCE [LARGE SCALE GENOMIC DNA]</scope>
    <source>
        <strain evidence="4 5">DXL2</strain>
    </source>
</reference>
<dbReference type="AlphaFoldDB" id="A0A2V5K4V1"/>
<organism evidence="4 5">
    <name type="scientific">Paenibacillus flagellatus</name>
    <dbReference type="NCBI Taxonomy" id="2211139"/>
    <lineage>
        <taxon>Bacteria</taxon>
        <taxon>Bacillati</taxon>
        <taxon>Bacillota</taxon>
        <taxon>Bacilli</taxon>
        <taxon>Bacillales</taxon>
        <taxon>Paenibacillaceae</taxon>
        <taxon>Paenibacillus</taxon>
    </lineage>
</organism>
<gene>
    <name evidence="4" type="ORF">DLM86_12895</name>
</gene>
<keyword evidence="1 4" id="KW-0808">Transferase</keyword>
<evidence type="ECO:0000313" key="4">
    <source>
        <dbReference type="EMBL" id="PYI54365.1"/>
    </source>
</evidence>
<evidence type="ECO:0000313" key="5">
    <source>
        <dbReference type="Proteomes" id="UP000247476"/>
    </source>
</evidence>
<keyword evidence="2" id="KW-0012">Acyltransferase</keyword>
<evidence type="ECO:0000256" key="2">
    <source>
        <dbReference type="ARBA" id="ARBA00023315"/>
    </source>
</evidence>
<dbReference type="PROSITE" id="PS51186">
    <property type="entry name" value="GNAT"/>
    <property type="match status" value="1"/>
</dbReference>
<dbReference type="Pfam" id="PF00583">
    <property type="entry name" value="Acetyltransf_1"/>
    <property type="match status" value="1"/>
</dbReference>
<comment type="caution">
    <text evidence="4">The sequence shown here is derived from an EMBL/GenBank/DDBJ whole genome shotgun (WGS) entry which is preliminary data.</text>
</comment>
<dbReference type="SUPFAM" id="SSF55729">
    <property type="entry name" value="Acyl-CoA N-acyltransferases (Nat)"/>
    <property type="match status" value="1"/>
</dbReference>
<dbReference type="Proteomes" id="UP000247476">
    <property type="component" value="Unassembled WGS sequence"/>
</dbReference>
<dbReference type="EMBL" id="QJVJ01000005">
    <property type="protein sequence ID" value="PYI54365.1"/>
    <property type="molecule type" value="Genomic_DNA"/>
</dbReference>
<name>A0A2V5K4V1_9BACL</name>
<dbReference type="CDD" id="cd04301">
    <property type="entry name" value="NAT_SF"/>
    <property type="match status" value="1"/>
</dbReference>
<proteinExistence type="predicted"/>
<accession>A0A2V5K4V1</accession>
<evidence type="ECO:0000259" key="3">
    <source>
        <dbReference type="PROSITE" id="PS51186"/>
    </source>
</evidence>
<dbReference type="InterPro" id="IPR000182">
    <property type="entry name" value="GNAT_dom"/>
</dbReference>
<dbReference type="InterPro" id="IPR050680">
    <property type="entry name" value="YpeA/RimI_acetyltransf"/>
</dbReference>
<dbReference type="OrthoDB" id="9799092at2"/>
<dbReference type="PANTHER" id="PTHR43420">
    <property type="entry name" value="ACETYLTRANSFERASE"/>
    <property type="match status" value="1"/>
</dbReference>
<sequence>MEEVVIKRLSELDEAGVEQAADIFADSFYEALRMFSKDRAVLAKAMKHSFVRDRFFAALADGRVVGIFGYSTSEGRAHRFDKRQAQAALGAWKGWLFHTFVRGEMEKPLGLTGRQCYIESVATDRRARGKGIATKLQHHLIEALDCDEFILEVVDTNTNAIRLYEKLGFTVFRKKKQRFFRKQAGFNERWYMRKTVTR</sequence>
<feature type="domain" description="N-acetyltransferase" evidence="3">
    <location>
        <begin position="7"/>
        <end position="197"/>
    </location>
</feature>
<evidence type="ECO:0000256" key="1">
    <source>
        <dbReference type="ARBA" id="ARBA00022679"/>
    </source>
</evidence>
<dbReference type="GO" id="GO:0016747">
    <property type="term" value="F:acyltransferase activity, transferring groups other than amino-acyl groups"/>
    <property type="evidence" value="ECO:0007669"/>
    <property type="project" value="InterPro"/>
</dbReference>